<dbReference type="Pfam" id="PF22604">
    <property type="entry name" value="TetR_HI_0893_C"/>
    <property type="match status" value="1"/>
</dbReference>
<evidence type="ECO:0000259" key="3">
    <source>
        <dbReference type="PROSITE" id="PS50977"/>
    </source>
</evidence>
<dbReference type="PROSITE" id="PS50977">
    <property type="entry name" value="HTH_TETR_2"/>
    <property type="match status" value="1"/>
</dbReference>
<sequence>MSKIADKRAAILSAALDIFAENGFHGSPTSLISEKAGVGTGTIYRYFQSKDDLIRELHLELDGKLQAAIFADYREEVPLRQRFDNLYENLLRYFIDNPRECRFLEQFYNSPYGIAKRRARKENPGEKEACFARLFDEARQRQAFKDLPEEMLVSLSIGPMLYAVRDHLAGLVAIEDRMVPLIVEACWDAVARRD</sequence>
<evidence type="ECO:0000256" key="2">
    <source>
        <dbReference type="PROSITE-ProRule" id="PRU00335"/>
    </source>
</evidence>
<dbReference type="InterPro" id="IPR001647">
    <property type="entry name" value="HTH_TetR"/>
</dbReference>
<dbReference type="PRINTS" id="PR00455">
    <property type="entry name" value="HTHTETR"/>
</dbReference>
<reference evidence="4 5" key="1">
    <citation type="journal article" date="2016" name="C (Basel)">
        <title>Selective Growth of and Electricity Production by Marine Exoelectrogenic Bacteria in Self-Aggregated Hydrogel of Microbially Reduced Graphene Oxide.</title>
        <authorList>
            <person name="Yoshida N."/>
            <person name="Goto Y."/>
            <person name="Miyata Y."/>
        </authorList>
    </citation>
    <scope>NUCLEOTIDE SEQUENCE [LARGE SCALE GENOMIC DNA]</scope>
    <source>
        <strain evidence="4 5">NIT-T3</strain>
    </source>
</reference>
<dbReference type="RefSeq" id="WP_221250140.1">
    <property type="nucleotide sequence ID" value="NZ_AP024355.1"/>
</dbReference>
<dbReference type="Gene3D" id="1.10.357.10">
    <property type="entry name" value="Tetracycline Repressor, domain 2"/>
    <property type="match status" value="1"/>
</dbReference>
<evidence type="ECO:0000313" key="5">
    <source>
        <dbReference type="Proteomes" id="UP001319827"/>
    </source>
</evidence>
<dbReference type="SUPFAM" id="SSF46689">
    <property type="entry name" value="Homeodomain-like"/>
    <property type="match status" value="1"/>
</dbReference>
<dbReference type="SUPFAM" id="SSF48498">
    <property type="entry name" value="Tetracyclin repressor-like, C-terminal domain"/>
    <property type="match status" value="1"/>
</dbReference>
<dbReference type="InterPro" id="IPR036271">
    <property type="entry name" value="Tet_transcr_reg_TetR-rel_C_sf"/>
</dbReference>
<dbReference type="PANTHER" id="PTHR30055">
    <property type="entry name" value="HTH-TYPE TRANSCRIPTIONAL REGULATOR RUTR"/>
    <property type="match status" value="1"/>
</dbReference>
<dbReference type="InterPro" id="IPR054422">
    <property type="entry name" value="TetR-like_HI_0893_C"/>
</dbReference>
<gene>
    <name evidence="4" type="ORF">DESUT3_38270</name>
</gene>
<name>A0ABN6E339_9BACT</name>
<proteinExistence type="predicted"/>
<feature type="DNA-binding region" description="H-T-H motif" evidence="2">
    <location>
        <begin position="28"/>
        <end position="47"/>
    </location>
</feature>
<organism evidence="4 5">
    <name type="scientific">Desulfuromonas versatilis</name>
    <dbReference type="NCBI Taxonomy" id="2802975"/>
    <lineage>
        <taxon>Bacteria</taxon>
        <taxon>Pseudomonadati</taxon>
        <taxon>Thermodesulfobacteriota</taxon>
        <taxon>Desulfuromonadia</taxon>
        <taxon>Desulfuromonadales</taxon>
        <taxon>Desulfuromonadaceae</taxon>
        <taxon>Desulfuromonas</taxon>
    </lineage>
</organism>
<protein>
    <submittedName>
        <fullName evidence="4">TetR family transcriptional regulator</fullName>
    </submittedName>
</protein>
<dbReference type="Proteomes" id="UP001319827">
    <property type="component" value="Chromosome"/>
</dbReference>
<keyword evidence="1 2" id="KW-0238">DNA-binding</keyword>
<keyword evidence="5" id="KW-1185">Reference proteome</keyword>
<dbReference type="EMBL" id="AP024355">
    <property type="protein sequence ID" value="BCR06758.1"/>
    <property type="molecule type" value="Genomic_DNA"/>
</dbReference>
<dbReference type="PANTHER" id="PTHR30055:SF207">
    <property type="entry name" value="HTH-TYPE TRANSCRIPTIONAL REPRESSOR FATR"/>
    <property type="match status" value="1"/>
</dbReference>
<dbReference type="InterPro" id="IPR050109">
    <property type="entry name" value="HTH-type_TetR-like_transc_reg"/>
</dbReference>
<feature type="domain" description="HTH tetR-type" evidence="3">
    <location>
        <begin position="5"/>
        <end position="65"/>
    </location>
</feature>
<evidence type="ECO:0000313" key="4">
    <source>
        <dbReference type="EMBL" id="BCR06758.1"/>
    </source>
</evidence>
<dbReference type="Pfam" id="PF00440">
    <property type="entry name" value="TetR_N"/>
    <property type="match status" value="1"/>
</dbReference>
<evidence type="ECO:0000256" key="1">
    <source>
        <dbReference type="ARBA" id="ARBA00023125"/>
    </source>
</evidence>
<accession>A0ABN6E339</accession>
<dbReference type="InterPro" id="IPR009057">
    <property type="entry name" value="Homeodomain-like_sf"/>
</dbReference>
<reference evidence="4 5" key="2">
    <citation type="journal article" date="2021" name="Int. J. Syst. Evol. Microbiol.">
        <title>Isolation and Polyphasic Characterization of Desulfuromonas versatilis sp. Nov., an Electrogenic Bacteria Capable of Versatile Metabolism Isolated from a Graphene Oxide-Reducing Enrichment Culture.</title>
        <authorList>
            <person name="Xie L."/>
            <person name="Yoshida N."/>
            <person name="Ishii S."/>
            <person name="Meng L."/>
        </authorList>
    </citation>
    <scope>NUCLEOTIDE SEQUENCE [LARGE SCALE GENOMIC DNA]</scope>
    <source>
        <strain evidence="4 5">NIT-T3</strain>
    </source>
</reference>